<dbReference type="Proteomes" id="UP000838763">
    <property type="component" value="Unassembled WGS sequence"/>
</dbReference>
<accession>A0A9P1H5J6</accession>
<proteinExistence type="predicted"/>
<reference evidence="1" key="1">
    <citation type="submission" date="2022-11" db="EMBL/GenBank/DDBJ databases">
        <authorList>
            <person name="Scott C."/>
            <person name="Bruce N."/>
        </authorList>
    </citation>
    <scope>NUCLEOTIDE SEQUENCE</scope>
</reference>
<keyword evidence="2" id="KW-1185">Reference proteome</keyword>
<protein>
    <submittedName>
        <fullName evidence="1">Uncharacterized protein</fullName>
    </submittedName>
</protein>
<comment type="caution">
    <text evidence="1">The sequence shown here is derived from an EMBL/GenBank/DDBJ whole genome shotgun (WGS) entry which is preliminary data.</text>
</comment>
<name>A0A9P1H5J6_9PEZI</name>
<evidence type="ECO:0000313" key="1">
    <source>
        <dbReference type="EMBL" id="CAI4215963.1"/>
    </source>
</evidence>
<dbReference type="AlphaFoldDB" id="A0A9P1H5J6"/>
<evidence type="ECO:0000313" key="2">
    <source>
        <dbReference type="Proteomes" id="UP000838763"/>
    </source>
</evidence>
<gene>
    <name evidence="1" type="ORF">PPNO1_LOCUS5637</name>
</gene>
<dbReference type="EMBL" id="CALLCH030000014">
    <property type="protein sequence ID" value="CAI4215963.1"/>
    <property type="molecule type" value="Genomic_DNA"/>
</dbReference>
<sequence>MLRCWPTGFEDRDSERAPTFLRNETTKNTRKAFRDWKEDNVAKHQLCLHQAASLLDTKVLLASAIGQQTDKIYAECRESL</sequence>
<organism evidence="1 2">
    <name type="scientific">Parascedosporium putredinis</name>
    <dbReference type="NCBI Taxonomy" id="1442378"/>
    <lineage>
        <taxon>Eukaryota</taxon>
        <taxon>Fungi</taxon>
        <taxon>Dikarya</taxon>
        <taxon>Ascomycota</taxon>
        <taxon>Pezizomycotina</taxon>
        <taxon>Sordariomycetes</taxon>
        <taxon>Hypocreomycetidae</taxon>
        <taxon>Microascales</taxon>
        <taxon>Microascaceae</taxon>
        <taxon>Parascedosporium</taxon>
    </lineage>
</organism>